<comment type="caution">
    <text evidence="2">The sequence shown here is derived from an EMBL/GenBank/DDBJ whole genome shotgun (WGS) entry which is preliminary data.</text>
</comment>
<gene>
    <name evidence="2" type="ORF">Aglo03_07250</name>
</gene>
<name>A0A9W6QJU2_9PSEU</name>
<dbReference type="InterPro" id="IPR006342">
    <property type="entry name" value="FkbM_mtfrase"/>
</dbReference>
<dbReference type="Gene3D" id="3.40.50.150">
    <property type="entry name" value="Vaccinia Virus protein VP39"/>
    <property type="match status" value="1"/>
</dbReference>
<evidence type="ECO:0000313" key="2">
    <source>
        <dbReference type="EMBL" id="GLW89909.1"/>
    </source>
</evidence>
<feature type="domain" description="Methyltransferase FkbM" evidence="1">
    <location>
        <begin position="81"/>
        <end position="279"/>
    </location>
</feature>
<reference evidence="2" key="1">
    <citation type="submission" date="2023-02" db="EMBL/GenBank/DDBJ databases">
        <title>Actinokineospora globicatena NBRC 15670.</title>
        <authorList>
            <person name="Ichikawa N."/>
            <person name="Sato H."/>
            <person name="Tonouchi N."/>
        </authorList>
    </citation>
    <scope>NUCLEOTIDE SEQUENCE</scope>
    <source>
        <strain evidence="2">NBRC 15670</strain>
    </source>
</reference>
<dbReference type="AlphaFoldDB" id="A0A9W6QJU2"/>
<dbReference type="Pfam" id="PF05050">
    <property type="entry name" value="Methyltransf_21"/>
    <property type="match status" value="1"/>
</dbReference>
<organism evidence="2 3">
    <name type="scientific">Actinokineospora globicatena</name>
    <dbReference type="NCBI Taxonomy" id="103729"/>
    <lineage>
        <taxon>Bacteria</taxon>
        <taxon>Bacillati</taxon>
        <taxon>Actinomycetota</taxon>
        <taxon>Actinomycetes</taxon>
        <taxon>Pseudonocardiales</taxon>
        <taxon>Pseudonocardiaceae</taxon>
        <taxon>Actinokineospora</taxon>
    </lineage>
</organism>
<dbReference type="InterPro" id="IPR052514">
    <property type="entry name" value="SAM-dependent_MTase"/>
</dbReference>
<dbReference type="PANTHER" id="PTHR34203:SF15">
    <property type="entry name" value="SLL1173 PROTEIN"/>
    <property type="match status" value="1"/>
</dbReference>
<dbReference type="NCBIfam" id="TIGR01444">
    <property type="entry name" value="fkbM_fam"/>
    <property type="match status" value="1"/>
</dbReference>
<evidence type="ECO:0000259" key="1">
    <source>
        <dbReference type="Pfam" id="PF05050"/>
    </source>
</evidence>
<dbReference type="EMBL" id="BSSD01000001">
    <property type="protein sequence ID" value="GLW89909.1"/>
    <property type="molecule type" value="Genomic_DNA"/>
</dbReference>
<dbReference type="InterPro" id="IPR029063">
    <property type="entry name" value="SAM-dependent_MTases_sf"/>
</dbReference>
<protein>
    <recommendedName>
        <fullName evidence="1">Methyltransferase FkbM domain-containing protein</fullName>
    </recommendedName>
</protein>
<dbReference type="Proteomes" id="UP001165042">
    <property type="component" value="Unassembled WGS sequence"/>
</dbReference>
<proteinExistence type="predicted"/>
<accession>A0A9W6QJU2</accession>
<dbReference type="RefSeq" id="WP_285607463.1">
    <property type="nucleotide sequence ID" value="NZ_BSSD01000001.1"/>
</dbReference>
<evidence type="ECO:0000313" key="3">
    <source>
        <dbReference type="Proteomes" id="UP001165042"/>
    </source>
</evidence>
<keyword evidence="3" id="KW-1185">Reference proteome</keyword>
<sequence>MTTDRLESTLSRYPGVARARVDRAPDGRLTARVLPWSAQDSVHGLTEVSPTETRFLHDEIFLGETYLQGGIVLRANAVVFDVGANIGMFALFVAARCPSATVHAFEPVPEVFAKLRANVDRYGVTAHLHEIGLSARDERIRFNYYPEISIMSCRTDYAAFDNEKHLIKNYIDHQRVSGPQGREDHLAAVEAILAKEFEYDYRTCQLRRTSSLIAESGVPVIDLLKIDVQRAELDVLRGIDSTQWDLVQQVVMEVHDEDGLPTSGRVGVVRSLLEENGFDVTVSESEILTGAGRFAVQAIRPSYAADPRPVVAALGNAGELDGAAIMAWLKENSDELPDAVTVVSSL</sequence>
<dbReference type="SUPFAM" id="SSF53335">
    <property type="entry name" value="S-adenosyl-L-methionine-dependent methyltransferases"/>
    <property type="match status" value="1"/>
</dbReference>
<dbReference type="PANTHER" id="PTHR34203">
    <property type="entry name" value="METHYLTRANSFERASE, FKBM FAMILY PROTEIN"/>
    <property type="match status" value="1"/>
</dbReference>